<evidence type="ECO:0000256" key="10">
    <source>
        <dbReference type="PIRSR" id="PIRSR000102-3"/>
    </source>
</evidence>
<accession>A0A0G4GHG9</accession>
<feature type="binding site" evidence="10">
    <location>
        <position position="66"/>
    </location>
    <ligand>
        <name>NAD(+)</name>
        <dbReference type="ChEBI" id="CHEBI:57540"/>
    </ligand>
</feature>
<dbReference type="Gene3D" id="3.90.110.10">
    <property type="entry name" value="Lactate dehydrogenase/glycoside hydrolase, family 4, C-terminal"/>
    <property type="match status" value="1"/>
</dbReference>
<dbReference type="PhylomeDB" id="A0A0G4GHG9"/>
<evidence type="ECO:0000259" key="12">
    <source>
        <dbReference type="Pfam" id="PF00056"/>
    </source>
</evidence>
<name>A0A0G4GHG9_9ALVE</name>
<feature type="domain" description="Lactate/malate dehydrogenase C-terminal" evidence="13">
    <location>
        <begin position="180"/>
        <end position="341"/>
    </location>
</feature>
<evidence type="ECO:0000256" key="2">
    <source>
        <dbReference type="ARBA" id="ARBA00011738"/>
    </source>
</evidence>
<dbReference type="GO" id="GO:0030060">
    <property type="term" value="F:L-malate dehydrogenase (NAD+) activity"/>
    <property type="evidence" value="ECO:0007669"/>
    <property type="project" value="UniProtKB-EC"/>
</dbReference>
<dbReference type="Gene3D" id="3.40.50.720">
    <property type="entry name" value="NAD(P)-binding Rossmann-like Domain"/>
    <property type="match status" value="1"/>
</dbReference>
<evidence type="ECO:0000256" key="4">
    <source>
        <dbReference type="ARBA" id="ARBA00022532"/>
    </source>
</evidence>
<dbReference type="GO" id="GO:0005737">
    <property type="term" value="C:cytoplasm"/>
    <property type="evidence" value="ECO:0007669"/>
    <property type="project" value="TreeGrafter"/>
</dbReference>
<evidence type="ECO:0000256" key="6">
    <source>
        <dbReference type="ARBA" id="ARBA00023027"/>
    </source>
</evidence>
<evidence type="ECO:0000256" key="5">
    <source>
        <dbReference type="ARBA" id="ARBA00023002"/>
    </source>
</evidence>
<dbReference type="PIRSF" id="PIRSF000102">
    <property type="entry name" value="Lac_mal_DH"/>
    <property type="match status" value="1"/>
</dbReference>
<evidence type="ECO:0000259" key="13">
    <source>
        <dbReference type="Pfam" id="PF02866"/>
    </source>
</evidence>
<dbReference type="SUPFAM" id="SSF51735">
    <property type="entry name" value="NAD(P)-binding Rossmann-fold domains"/>
    <property type="match status" value="1"/>
</dbReference>
<keyword evidence="5 11" id="KW-0560">Oxidoreductase</keyword>
<keyword evidence="4" id="KW-0816">Tricarboxylic acid cycle</keyword>
<evidence type="ECO:0000256" key="8">
    <source>
        <dbReference type="PIRSR" id="PIRSR000102-1"/>
    </source>
</evidence>
<evidence type="ECO:0000256" key="9">
    <source>
        <dbReference type="PIRSR" id="PIRSR000102-2"/>
    </source>
</evidence>
<feature type="binding site" evidence="10">
    <location>
        <position position="127"/>
    </location>
    <ligand>
        <name>NAD(+)</name>
        <dbReference type="ChEBI" id="CHEBI:57540"/>
    </ligand>
</feature>
<dbReference type="InterPro" id="IPR001236">
    <property type="entry name" value="Lactate/malate_DH_N"/>
</dbReference>
<reference evidence="14" key="1">
    <citation type="submission" date="2014-11" db="EMBL/GenBank/DDBJ databases">
        <authorList>
            <person name="Otto D Thomas"/>
            <person name="Naeem Raeece"/>
        </authorList>
    </citation>
    <scope>NUCLEOTIDE SEQUENCE</scope>
</reference>
<dbReference type="InterPro" id="IPR010097">
    <property type="entry name" value="Malate_DH_type1"/>
</dbReference>
<evidence type="ECO:0000256" key="7">
    <source>
        <dbReference type="ARBA" id="ARBA00048313"/>
    </source>
</evidence>
<dbReference type="PANTHER" id="PTHR11540:SF16">
    <property type="entry name" value="MALATE DEHYDROGENASE, MITOCHONDRIAL"/>
    <property type="match status" value="1"/>
</dbReference>
<dbReference type="Pfam" id="PF00056">
    <property type="entry name" value="Ldh_1_N"/>
    <property type="match status" value="1"/>
</dbReference>
<comment type="similarity">
    <text evidence="1">Belongs to the LDH/MDH superfamily. MDH type 1 family.</text>
</comment>
<comment type="subunit">
    <text evidence="2">Homodimer.</text>
</comment>
<dbReference type="EMBL" id="CDMZ01001212">
    <property type="protein sequence ID" value="CEM29059.1"/>
    <property type="molecule type" value="Genomic_DNA"/>
</dbReference>
<evidence type="ECO:0000256" key="3">
    <source>
        <dbReference type="ARBA" id="ARBA00012995"/>
    </source>
</evidence>
<dbReference type="CDD" id="cd01337">
    <property type="entry name" value="MDH_glyoxysomal_mitochondrial"/>
    <property type="match status" value="1"/>
</dbReference>
<sequence length="350" mass="37310">MFGRFLATKMQHGLLQKPMTPFVRMIHSSGARLNKVAVVGAAGGIGQPLSLLLKLNPRVTALALYDVAPITPGVAADLSHLPTNSKVTGHTGDGALADALKDCDVVVIPAGVPRKPGMTRDDLFNINASIVASTIAQCAISCPNAHYLIISNPVNSTVPIASEVLKAKKTYDARKLYGVTSLDLCRAETFIGEFMNKDQRQVKVPVVGGHAGKTILPLLSHTGGAFKQEDKDALTHRIMFGGDEVVQAKQGGGSATLSMAYAGARFTESVLAAIQDGKVVEEYAFVESKLGYAPFFSSKVSLDKGGVKEVHDVGALDDFEKKLFEEMKPELNAQVEKGIAFGKKYAEEKL</sequence>
<feature type="binding site" evidence="9">
    <location>
        <position position="152"/>
    </location>
    <ligand>
        <name>substrate</name>
    </ligand>
</feature>
<evidence type="ECO:0000256" key="11">
    <source>
        <dbReference type="RuleBase" id="RU003369"/>
    </source>
</evidence>
<dbReference type="NCBIfam" id="TIGR01772">
    <property type="entry name" value="MDH_euk_gproteo"/>
    <property type="match status" value="1"/>
</dbReference>
<organism evidence="14">
    <name type="scientific">Chromera velia CCMP2878</name>
    <dbReference type="NCBI Taxonomy" id="1169474"/>
    <lineage>
        <taxon>Eukaryota</taxon>
        <taxon>Sar</taxon>
        <taxon>Alveolata</taxon>
        <taxon>Colpodellida</taxon>
        <taxon>Chromeraceae</taxon>
        <taxon>Chromera</taxon>
    </lineage>
</organism>
<protein>
    <recommendedName>
        <fullName evidence="3">malate dehydrogenase</fullName>
        <ecNumber evidence="3">1.1.1.37</ecNumber>
    </recommendedName>
</protein>
<dbReference type="FunFam" id="3.90.110.10:FF:000001">
    <property type="entry name" value="Malate dehydrogenase"/>
    <property type="match status" value="1"/>
</dbReference>
<feature type="binding site" evidence="9">
    <location>
        <position position="186"/>
    </location>
    <ligand>
        <name>substrate</name>
    </ligand>
</feature>
<dbReference type="GO" id="GO:0019752">
    <property type="term" value="P:carboxylic acid metabolic process"/>
    <property type="evidence" value="ECO:0007669"/>
    <property type="project" value="InterPro"/>
</dbReference>
<dbReference type="InterPro" id="IPR036291">
    <property type="entry name" value="NAD(P)-bd_dom_sf"/>
</dbReference>
<evidence type="ECO:0000256" key="1">
    <source>
        <dbReference type="ARBA" id="ARBA00008824"/>
    </source>
</evidence>
<dbReference type="PANTHER" id="PTHR11540">
    <property type="entry name" value="MALATE AND LACTATE DEHYDROGENASE"/>
    <property type="match status" value="1"/>
</dbReference>
<feature type="binding site" evidence="10">
    <location>
        <begin position="40"/>
        <end position="46"/>
    </location>
    <ligand>
        <name>NAD(+)</name>
        <dbReference type="ChEBI" id="CHEBI:57540"/>
    </ligand>
</feature>
<feature type="binding site" evidence="10">
    <location>
        <position position="259"/>
    </location>
    <ligand>
        <name>NAD(+)</name>
        <dbReference type="ChEBI" id="CHEBI:57540"/>
    </ligand>
</feature>
<keyword evidence="6 10" id="KW-0520">NAD</keyword>
<dbReference type="SUPFAM" id="SSF56327">
    <property type="entry name" value="LDH C-terminal domain-like"/>
    <property type="match status" value="1"/>
</dbReference>
<evidence type="ECO:0000313" key="14">
    <source>
        <dbReference type="EMBL" id="CEM29059.1"/>
    </source>
</evidence>
<dbReference type="FunFam" id="3.40.50.720:FF:000013">
    <property type="entry name" value="Malate dehydrogenase"/>
    <property type="match status" value="1"/>
</dbReference>
<dbReference type="EC" id="1.1.1.37" evidence="3"/>
<proteinExistence type="inferred from homology"/>
<feature type="binding site" evidence="9">
    <location>
        <position position="120"/>
    </location>
    <ligand>
        <name>substrate</name>
    </ligand>
</feature>
<feature type="domain" description="Lactate/malate dehydrogenase N-terminal" evidence="12">
    <location>
        <begin position="35"/>
        <end position="177"/>
    </location>
</feature>
<dbReference type="InterPro" id="IPR001557">
    <property type="entry name" value="L-lactate/malate_DH"/>
</dbReference>
<dbReference type="InterPro" id="IPR022383">
    <property type="entry name" value="Lactate/malate_DH_C"/>
</dbReference>
<dbReference type="GO" id="GO:0006099">
    <property type="term" value="P:tricarboxylic acid cycle"/>
    <property type="evidence" value="ECO:0007669"/>
    <property type="project" value="UniProtKB-KW"/>
</dbReference>
<feature type="active site" description="Proton acceptor" evidence="8">
    <location>
        <position position="210"/>
    </location>
</feature>
<feature type="binding site" evidence="9">
    <location>
        <position position="114"/>
    </location>
    <ligand>
        <name>substrate</name>
    </ligand>
</feature>
<dbReference type="VEuPathDB" id="CryptoDB:Cvel_21902"/>
<feature type="binding site" evidence="10">
    <location>
        <begin position="150"/>
        <end position="152"/>
    </location>
    <ligand>
        <name>NAD(+)</name>
        <dbReference type="ChEBI" id="CHEBI:57540"/>
    </ligand>
</feature>
<comment type="catalytic activity">
    <reaction evidence="7">
        <text>(S)-malate + NAD(+) = oxaloacetate + NADH + H(+)</text>
        <dbReference type="Rhea" id="RHEA:21432"/>
        <dbReference type="ChEBI" id="CHEBI:15378"/>
        <dbReference type="ChEBI" id="CHEBI:15589"/>
        <dbReference type="ChEBI" id="CHEBI:16452"/>
        <dbReference type="ChEBI" id="CHEBI:57540"/>
        <dbReference type="ChEBI" id="CHEBI:57945"/>
        <dbReference type="EC" id="1.1.1.37"/>
    </reaction>
</comment>
<gene>
    <name evidence="14" type="ORF">Cvel_21902</name>
</gene>
<dbReference type="Pfam" id="PF02866">
    <property type="entry name" value="Ldh_1_C"/>
    <property type="match status" value="1"/>
</dbReference>
<dbReference type="InterPro" id="IPR015955">
    <property type="entry name" value="Lactate_DH/Glyco_Ohase_4_C"/>
</dbReference>
<dbReference type="AlphaFoldDB" id="A0A0G4GHG9"/>